<proteinExistence type="predicted"/>
<feature type="domain" description="GPI inositol-deacylase PGAP1-like alpha/beta" evidence="1">
    <location>
        <begin position="386"/>
        <end position="430"/>
    </location>
</feature>
<dbReference type="InterPro" id="IPR012908">
    <property type="entry name" value="PGAP1-ab_dom-like"/>
</dbReference>
<dbReference type="EMBL" id="JACHIA010000031">
    <property type="protein sequence ID" value="MBB6073843.1"/>
    <property type="molecule type" value="Genomic_DNA"/>
</dbReference>
<keyword evidence="3" id="KW-1185">Reference proteome</keyword>
<gene>
    <name evidence="2" type="ORF">HNQ61_005521</name>
</gene>
<dbReference type="Pfam" id="PF07819">
    <property type="entry name" value="PGAP1"/>
    <property type="match status" value="1"/>
</dbReference>
<dbReference type="InterPro" id="IPR013784">
    <property type="entry name" value="Carb-bd-like_fold"/>
</dbReference>
<evidence type="ECO:0000313" key="2">
    <source>
        <dbReference type="EMBL" id="MBB6073843.1"/>
    </source>
</evidence>
<dbReference type="Proteomes" id="UP000582837">
    <property type="component" value="Unassembled WGS sequence"/>
</dbReference>
<dbReference type="SUPFAM" id="SSF53474">
    <property type="entry name" value="alpha/beta-Hydrolases"/>
    <property type="match status" value="1"/>
</dbReference>
<dbReference type="Gene3D" id="2.60.40.1120">
    <property type="entry name" value="Carboxypeptidase-like, regulatory domain"/>
    <property type="match status" value="1"/>
</dbReference>
<dbReference type="CDD" id="cd00198">
    <property type="entry name" value="vWFA"/>
    <property type="match status" value="1"/>
</dbReference>
<dbReference type="GO" id="GO:0016788">
    <property type="term" value="F:hydrolase activity, acting on ester bonds"/>
    <property type="evidence" value="ECO:0007669"/>
    <property type="project" value="InterPro"/>
</dbReference>
<dbReference type="InterPro" id="IPR029058">
    <property type="entry name" value="AB_hydrolase_fold"/>
</dbReference>
<dbReference type="Pfam" id="PF13620">
    <property type="entry name" value="CarboxypepD_reg"/>
    <property type="match status" value="1"/>
</dbReference>
<dbReference type="SUPFAM" id="SSF49452">
    <property type="entry name" value="Starch-binding domain-like"/>
    <property type="match status" value="1"/>
</dbReference>
<dbReference type="Gene3D" id="3.40.50.1820">
    <property type="entry name" value="alpha/beta hydrolase"/>
    <property type="match status" value="1"/>
</dbReference>
<sequence>MRQSMLREGGTRGLRRGWRAAAMIAAALLIAGCDDGPVSPRGPSQVSFSGTVRTQEGRPVPDVSVHLAGSGAAPADVITDAEGRFSYTGLKPGDYRMRLLPPFGYEATPAERTVELKADVTLDVSLRAVRDSTVTIAAGTRDTVGVASGTYVMVDASALATPVRVGLAEAPGTGFGELSVLGTPVVITAGTADAPAPSGSRARFAVAGSGPLVPVTVWQRVPTCTGSSVQLAFRVDPEAGSDPVFIYAQSECTTWTDPTTGRSGSAVRGTASVPAGSRLPLAAFYRDAECTAGDTRRLTLAPGSTEGGGRIPLIVIHGWQPDRLDCASFNRFHPETETFGDFITQVNSTPDLASRYSVYVLRYPTFQPVGVASEYLHQQIEARGWRTGGVVLVGHSMGGLVGRGYLAGHGGDAVRALITLGTPHEGSPLADVRSMPSRCGSGLARLGDRFATTPGMADLSPGGPFITSLRGHTEHGTRVLTLAGDASIGVLPPGLTLSRCMLTGLLEELGVADRRTDAVVPVASAIPAWTGVQHLMTGEDHNDLTAGTAATRVRFMLRQVARCVPGTPPAPVAANAFPLSGSVARQDSGRIDVVLNPIVIDGKPVAGLTKDNFTIVENDCLKFFDITTSEGNVGVDVVFIQDLSGSMSGAITGVRNSVLAFAADLRDRGLNVRLGSVGFSGGGTIVTHPGMGTCERLGPALDLAAPNAFLDHVRASWTATGGCDGPENGLEAIKYAHERMSWRPGAARVYIVITDISMHHAGDTCNGAGRCTDQTIRSIVDLVGSTSTIQVVAPTAASTRTSGGGVDPWLLADGTGGSKLVLPANGSVNLLTLGIAERIAQTVRLTFTSTTDLRAAHRPRIRVTVGGAVAEIAPGLISYDIDPSLARAPR</sequence>
<evidence type="ECO:0000313" key="3">
    <source>
        <dbReference type="Proteomes" id="UP000582837"/>
    </source>
</evidence>
<dbReference type="GO" id="GO:0030246">
    <property type="term" value="F:carbohydrate binding"/>
    <property type="evidence" value="ECO:0007669"/>
    <property type="project" value="InterPro"/>
</dbReference>
<comment type="caution">
    <text evidence="2">The sequence shown here is derived from an EMBL/GenBank/DDBJ whole genome shotgun (WGS) entry which is preliminary data.</text>
</comment>
<accession>A0A841H7C6</accession>
<dbReference type="PROSITE" id="PS51257">
    <property type="entry name" value="PROKAR_LIPOPROTEIN"/>
    <property type="match status" value="1"/>
</dbReference>
<evidence type="ECO:0000259" key="1">
    <source>
        <dbReference type="Pfam" id="PF07819"/>
    </source>
</evidence>
<protein>
    <submittedName>
        <fullName evidence="2">Pimeloyl-ACP methyl ester carboxylesterase</fullName>
    </submittedName>
</protein>
<organism evidence="2 3">
    <name type="scientific">Longimicrobium terrae</name>
    <dbReference type="NCBI Taxonomy" id="1639882"/>
    <lineage>
        <taxon>Bacteria</taxon>
        <taxon>Pseudomonadati</taxon>
        <taxon>Gemmatimonadota</taxon>
        <taxon>Longimicrobiia</taxon>
        <taxon>Longimicrobiales</taxon>
        <taxon>Longimicrobiaceae</taxon>
        <taxon>Longimicrobium</taxon>
    </lineage>
</organism>
<name>A0A841H7C6_9BACT</name>
<dbReference type="Gene3D" id="3.40.50.410">
    <property type="entry name" value="von Willebrand factor, type A domain"/>
    <property type="match status" value="1"/>
</dbReference>
<dbReference type="InterPro" id="IPR036465">
    <property type="entry name" value="vWFA_dom_sf"/>
</dbReference>
<reference evidence="2 3" key="1">
    <citation type="submission" date="2020-08" db="EMBL/GenBank/DDBJ databases">
        <title>Genomic Encyclopedia of Type Strains, Phase IV (KMG-IV): sequencing the most valuable type-strain genomes for metagenomic binning, comparative biology and taxonomic classification.</title>
        <authorList>
            <person name="Goeker M."/>
        </authorList>
    </citation>
    <scope>NUCLEOTIDE SEQUENCE [LARGE SCALE GENOMIC DNA]</scope>
    <source>
        <strain evidence="2 3">DSM 29007</strain>
    </source>
</reference>
<dbReference type="RefSeq" id="WP_170038988.1">
    <property type="nucleotide sequence ID" value="NZ_JABDTL010000002.1"/>
</dbReference>
<dbReference type="AlphaFoldDB" id="A0A841H7C6"/>
<dbReference type="SUPFAM" id="SSF53300">
    <property type="entry name" value="vWA-like"/>
    <property type="match status" value="1"/>
</dbReference>